<gene>
    <name evidence="2" type="ORF">EV702DRAFT_1047079</name>
</gene>
<keyword evidence="3" id="KW-1185">Reference proteome</keyword>
<dbReference type="OrthoDB" id="26136at2759"/>
<dbReference type="AlphaFoldDB" id="A0A9P7D0P7"/>
<feature type="region of interest" description="Disordered" evidence="1">
    <location>
        <begin position="117"/>
        <end position="136"/>
    </location>
</feature>
<name>A0A9P7D0P7_9AGAM</name>
<evidence type="ECO:0000313" key="3">
    <source>
        <dbReference type="Proteomes" id="UP000714275"/>
    </source>
</evidence>
<organism evidence="2 3">
    <name type="scientific">Suillus placidus</name>
    <dbReference type="NCBI Taxonomy" id="48579"/>
    <lineage>
        <taxon>Eukaryota</taxon>
        <taxon>Fungi</taxon>
        <taxon>Dikarya</taxon>
        <taxon>Basidiomycota</taxon>
        <taxon>Agaricomycotina</taxon>
        <taxon>Agaricomycetes</taxon>
        <taxon>Agaricomycetidae</taxon>
        <taxon>Boletales</taxon>
        <taxon>Suillineae</taxon>
        <taxon>Suillaceae</taxon>
        <taxon>Suillus</taxon>
    </lineage>
</organism>
<comment type="caution">
    <text evidence="2">The sequence shown here is derived from an EMBL/GenBank/DDBJ whole genome shotgun (WGS) entry which is preliminary data.</text>
</comment>
<reference evidence="2" key="1">
    <citation type="journal article" date="2020" name="New Phytol.">
        <title>Comparative genomics reveals dynamic genome evolution in host specialist ectomycorrhizal fungi.</title>
        <authorList>
            <person name="Lofgren L.A."/>
            <person name="Nguyen N.H."/>
            <person name="Vilgalys R."/>
            <person name="Ruytinx J."/>
            <person name="Liao H.L."/>
            <person name="Branco S."/>
            <person name="Kuo A."/>
            <person name="LaButti K."/>
            <person name="Lipzen A."/>
            <person name="Andreopoulos W."/>
            <person name="Pangilinan J."/>
            <person name="Riley R."/>
            <person name="Hundley H."/>
            <person name="Na H."/>
            <person name="Barry K."/>
            <person name="Grigoriev I.V."/>
            <person name="Stajich J.E."/>
            <person name="Kennedy P.G."/>
        </authorList>
    </citation>
    <scope>NUCLEOTIDE SEQUENCE</scope>
    <source>
        <strain evidence="2">DOB743</strain>
    </source>
</reference>
<proteinExistence type="predicted"/>
<dbReference type="Proteomes" id="UP000714275">
    <property type="component" value="Unassembled WGS sequence"/>
</dbReference>
<dbReference type="InterPro" id="IPR027417">
    <property type="entry name" value="P-loop_NTPase"/>
</dbReference>
<sequence length="168" mass="18854">MRVTKLNINRARALHLAANCQPHRNPQDLYQQPVSKLVEFIVACQVNPDIEFEVFVHKAEKLQEDDNIGLLVPCVSIARVTDTAPRKLPSDTRNTASLKAFLFDTSNKIYIATDRQISRFPPTPTPPPTATTSTPSKITAAETLPPSSSFPVRRGLVEWNIVWFREGF</sequence>
<evidence type="ECO:0000313" key="2">
    <source>
        <dbReference type="EMBL" id="KAG1775214.1"/>
    </source>
</evidence>
<accession>A0A9P7D0P7</accession>
<evidence type="ECO:0000256" key="1">
    <source>
        <dbReference type="SAM" id="MobiDB-lite"/>
    </source>
</evidence>
<protein>
    <submittedName>
        <fullName evidence="2">Uncharacterized protein</fullName>
    </submittedName>
</protein>
<dbReference type="Gene3D" id="3.40.50.300">
    <property type="entry name" value="P-loop containing nucleotide triphosphate hydrolases"/>
    <property type="match status" value="1"/>
</dbReference>
<dbReference type="EMBL" id="JABBWD010000035">
    <property type="protein sequence ID" value="KAG1775214.1"/>
    <property type="molecule type" value="Genomic_DNA"/>
</dbReference>